<feature type="domain" description="DTW" evidence="6">
    <location>
        <begin position="2"/>
        <end position="196"/>
    </location>
</feature>
<accession>A0AAF0C5M6</accession>
<keyword evidence="8" id="KW-1185">Reference proteome</keyword>
<dbReference type="AlphaFoldDB" id="A0AAF0C5M6"/>
<dbReference type="EMBL" id="CP059735">
    <property type="protein sequence ID" value="WDE01050.1"/>
    <property type="molecule type" value="Genomic_DNA"/>
</dbReference>
<dbReference type="PANTHER" id="PTHR21392">
    <property type="entry name" value="TRNA-URIDINE AMINOCARBOXYPROPYLTRANSFERASE 2"/>
    <property type="match status" value="1"/>
</dbReference>
<evidence type="ECO:0000256" key="5">
    <source>
        <dbReference type="ARBA" id="ARBA00034489"/>
    </source>
</evidence>
<evidence type="ECO:0000256" key="4">
    <source>
        <dbReference type="ARBA" id="ARBA00022694"/>
    </source>
</evidence>
<name>A0AAF0C5M6_9GAMM</name>
<dbReference type="GO" id="GO:0008033">
    <property type="term" value="P:tRNA processing"/>
    <property type="evidence" value="ECO:0007669"/>
    <property type="project" value="UniProtKB-KW"/>
</dbReference>
<evidence type="ECO:0000313" key="8">
    <source>
        <dbReference type="Proteomes" id="UP000032568"/>
    </source>
</evidence>
<dbReference type="PANTHER" id="PTHR21392:SF0">
    <property type="entry name" value="TRNA-URIDINE AMINOCARBOXYPROPYLTRANSFERASE 2"/>
    <property type="match status" value="1"/>
</dbReference>
<proteinExistence type="inferred from homology"/>
<dbReference type="InterPro" id="IPR039262">
    <property type="entry name" value="DTWD2/TAPT"/>
</dbReference>
<protein>
    <recommendedName>
        <fullName evidence="1">tRNA-uridine aminocarboxypropyltransferase</fullName>
        <ecNumber evidence="1">2.5.1.25</ecNumber>
    </recommendedName>
</protein>
<dbReference type="GO" id="GO:0016432">
    <property type="term" value="F:tRNA-uridine aminocarboxypropyltransferase activity"/>
    <property type="evidence" value="ECO:0007669"/>
    <property type="project" value="UniProtKB-EC"/>
</dbReference>
<reference evidence="7 8" key="2">
    <citation type="journal article" date="2022" name="Mar. Drugs">
        <title>Bioassay-Guided Fractionation Leads to the Detection of Cholic Acid Generated by the Rare Thalassomonas sp.</title>
        <authorList>
            <person name="Pheiffer F."/>
            <person name="Schneider Y.K."/>
            <person name="Hansen E.H."/>
            <person name="Andersen J.H."/>
            <person name="Isaksson J."/>
            <person name="Busche T."/>
            <person name="R C."/>
            <person name="Kalinowski J."/>
            <person name="Zyl L.V."/>
            <person name="Trindade M."/>
        </authorList>
    </citation>
    <scope>NUCLEOTIDE SEQUENCE [LARGE SCALE GENOMIC DNA]</scope>
    <source>
        <strain evidence="7 8">A5K-106</strain>
    </source>
</reference>
<evidence type="ECO:0000256" key="1">
    <source>
        <dbReference type="ARBA" id="ARBA00012386"/>
    </source>
</evidence>
<dbReference type="EC" id="2.5.1.25" evidence="1"/>
<dbReference type="RefSeq" id="WP_044836003.1">
    <property type="nucleotide sequence ID" value="NZ_CP059735.1"/>
</dbReference>
<dbReference type="SMART" id="SM01144">
    <property type="entry name" value="DTW"/>
    <property type="match status" value="1"/>
</dbReference>
<gene>
    <name evidence="7" type="ORF">SG35_010675</name>
</gene>
<sequence length="211" mass="23957">MSRQYCCQCQRPEKACICHLMTDVDNVPHVVVLQHPSEVGQTKGTLPLLAGSLKSCTVLVGEDFSEHEGLNELLERYRDNIYLLYPSEDALELGSGECPARQTAPGQRCIILLDGTWKKAYRMYMLSNVLHQIPHLCLPGDLTGRYQIRKTAKKNALSTLEACCYALGIMEQKPQKYRDLLEQFVKFNQFQLSFHPGRTEPGTSARQQEHE</sequence>
<dbReference type="Proteomes" id="UP000032568">
    <property type="component" value="Chromosome"/>
</dbReference>
<dbReference type="InterPro" id="IPR005636">
    <property type="entry name" value="DTW"/>
</dbReference>
<organism evidence="7 8">
    <name type="scientific">Thalassomonas actiniarum</name>
    <dbReference type="NCBI Taxonomy" id="485447"/>
    <lineage>
        <taxon>Bacteria</taxon>
        <taxon>Pseudomonadati</taxon>
        <taxon>Pseudomonadota</taxon>
        <taxon>Gammaproteobacteria</taxon>
        <taxon>Alteromonadales</taxon>
        <taxon>Colwelliaceae</taxon>
        <taxon>Thalassomonas</taxon>
    </lineage>
</organism>
<evidence type="ECO:0000256" key="2">
    <source>
        <dbReference type="ARBA" id="ARBA00022679"/>
    </source>
</evidence>
<reference evidence="7 8" key="1">
    <citation type="journal article" date="2015" name="Genome Announc.">
        <title>Draft Genome Sequences of Marine Isolates of Thalassomonas viridans and Thalassomonas actiniarum.</title>
        <authorList>
            <person name="Olonade I."/>
            <person name="van Zyl L.J."/>
            <person name="Trindade M."/>
        </authorList>
    </citation>
    <scope>NUCLEOTIDE SEQUENCE [LARGE SCALE GENOMIC DNA]</scope>
    <source>
        <strain evidence="7 8">A5K-106</strain>
    </source>
</reference>
<evidence type="ECO:0000313" key="7">
    <source>
        <dbReference type="EMBL" id="WDE01050.1"/>
    </source>
</evidence>
<keyword evidence="2" id="KW-0808">Transferase</keyword>
<evidence type="ECO:0000259" key="6">
    <source>
        <dbReference type="SMART" id="SM01144"/>
    </source>
</evidence>
<dbReference type="Pfam" id="PF03942">
    <property type="entry name" value="DTW"/>
    <property type="match status" value="1"/>
</dbReference>
<keyword evidence="4" id="KW-0819">tRNA processing</keyword>
<dbReference type="KEGG" id="tact:SG35_010675"/>
<evidence type="ECO:0000256" key="3">
    <source>
        <dbReference type="ARBA" id="ARBA00022691"/>
    </source>
</evidence>
<keyword evidence="3" id="KW-0949">S-adenosyl-L-methionine</keyword>
<comment type="similarity">
    <text evidence="5">Belongs to the TDD superfamily. DTWD2 family.</text>
</comment>